<evidence type="ECO:0000256" key="1">
    <source>
        <dbReference type="ARBA" id="ARBA00022729"/>
    </source>
</evidence>
<dbReference type="Pfam" id="PF21722">
    <property type="entry name" value="Gly_rich_2"/>
    <property type="match status" value="1"/>
</dbReference>
<dbReference type="InterPro" id="IPR044023">
    <property type="entry name" value="Ig_7"/>
</dbReference>
<dbReference type="EMBL" id="BMLV01000007">
    <property type="protein sequence ID" value="GGP06581.1"/>
    <property type="molecule type" value="Genomic_DNA"/>
</dbReference>
<dbReference type="InterPro" id="IPR049304">
    <property type="entry name" value="Gly_rich_dom"/>
</dbReference>
<organism evidence="6 7">
    <name type="scientific">Cloacibacterium rupense</name>
    <dbReference type="NCBI Taxonomy" id="517423"/>
    <lineage>
        <taxon>Bacteria</taxon>
        <taxon>Pseudomonadati</taxon>
        <taxon>Bacteroidota</taxon>
        <taxon>Flavobacteriia</taxon>
        <taxon>Flavobacteriales</taxon>
        <taxon>Weeksellaceae</taxon>
    </lineage>
</organism>
<feature type="domain" description="GEVED" evidence="4">
    <location>
        <begin position="569"/>
        <end position="646"/>
    </location>
</feature>
<feature type="domain" description="GEVED" evidence="4">
    <location>
        <begin position="302"/>
        <end position="378"/>
    </location>
</feature>
<evidence type="ECO:0000313" key="6">
    <source>
        <dbReference type="EMBL" id="GGP06581.1"/>
    </source>
</evidence>
<dbReference type="NCBIfam" id="TIGR04183">
    <property type="entry name" value="Por_Secre_tail"/>
    <property type="match status" value="1"/>
</dbReference>
<proteinExistence type="predicted"/>
<dbReference type="Proteomes" id="UP000620064">
    <property type="component" value="Unassembled WGS sequence"/>
</dbReference>
<name>A0ABQ2NLQ9_9FLAO</name>
<gene>
    <name evidence="6" type="ORF">GCM10010992_27150</name>
</gene>
<sequence length="1616" mass="173179">MAQTTITQTITRTGPGTFIVPCDVTSITVEAWGAGGGGQGANRNSSGSGGTGGGYMRYVVPVLGGEVFQYTVGVGGTGGGDGGLSEFKSSLTPTTKVLTAIGGKGGGLTITGYGSGVSAPSGNSITWTGSTLQANTKGGNGGKASANYSGGGGASGGDVNGANAYSNPITETAQNMGGAASTNSFAGANGVNNTNNGVSGNIGAGGSGGKRGNNNGTNQGGNGGNGQIRITYTTKYCGKSFTSNVEPITNVTFAGINNTTSGTINGSLSNEYFCSPTASVQQGEVYTVSLSGNTNGNNSNNFRVYVDWDQNGVFGNNADEIYDIGTINNSTSGTTTGSITVPAGATLGTTTMRVVKNRSSYSDACTNASNGQTEDYQVVVSAPTCTAAGGTAALSITTGNPNTPFTASVSGSSNNTAAYDFQWEKSPDNTNWSPIAGQTSPTASITAEPIETTYYYRRKITCKSSGIVTYSSSVSFTTVINYCTPVFKASNIGKLYISSFKFIGVLNDTFLFPPNPNNANISTQTGTNGDYENYTSLVPVAEQAQGSVVNVEAVCGGNIRSPLAAAGRWVAWVDWNRDGTFTASEVVYRVPSPYLTDAVTFGFPIPTNQTPGLYRLRLAVIQGTSPDTSDACNQSAYNGEMEDYLFRVIEDNLAKLDTNQSNIFNRCDPGVVPMTAVGKDANTVNYKWYDAKYGGNLLYTGATYSPTVSSTTTFYVTAVDNTGKETPFRYPFVARIDPIPEVTFTPTPSTICGEDDPYLILSVWGDKRQEILMEEKFDNGIGVATTGEFVNVVEDTFVDSYNTTPYSPDWVMKPTPHTPSNPPHLAIAPSIASGYFGGNFAIINTDVRRNVNVKRHLESKNTYDTTAFLPNSLKLDFDLYYFSIALAEADGYIRVEYSDNGGAWTAFATYVNNQGNPLIWRHLSLDMDALGVPRSANLKIRFSVFSRGDSTKTVSYFESIATVDNVKFYGDKPFGRDFDWSGADNAVLYDKTCTTPLGNTLAREVCVKPPLSEFEKPYWTFNASATFQNGCPATGSTIVYNDTKIWNQPGKTDWNQANDWKPVGVPTIAKCVIARTPIELPTLTSGTHGLARSVINKSGAKITVSPKSSLTIQNYIKNEGAAEDVMVDNDANLIQNNNSAVNIGNITVKRSANLKRLDYNYWGAPVTGQNLRTFSPGTLSNRFYTYNEYNDLFTSIDPNTISFENGKGYAIRASNSLSNVVTSQMHSFIGVPNNGNISVPVLRTASGRGYNLISNPYPSNFDFQAWYNYGINSSIIYNTAYFWTNTNFNPKMQGSSYPSNLPSGTQIINNYAILNGTGGVAAPYAAGTGNNDPIGSPSNCPLCTTPNQYIKVGQGFIVKVRNEGNFNLAFENNSSIRTNNASSIFFNRMSAGKTATETKDRFWISLKTPLDFVSPILIGYVKGATSTYEQDYDAELLVMGGDSFYSLTEDKKLAIQGRYPFSVDDKVSLGTRFGLQGQYEISVDSKEGIFAGQQPIYLKDHLTGVVTNLSQEKYVFTANAGDTTDRFEIQYTNQGTLNTTDLKNQSTVVYQEQNDIIIESPSVIKGVKVFDVSGKLVHQSIEKEKKVTVSSINYSKGVYVIEIVTERGKEVKKIVK</sequence>
<feature type="region of interest" description="Disordered" evidence="2">
    <location>
        <begin position="201"/>
        <end position="225"/>
    </location>
</feature>
<feature type="compositionally biased region" description="Gly residues" evidence="2">
    <location>
        <begin position="201"/>
        <end position="211"/>
    </location>
</feature>
<reference evidence="7" key="1">
    <citation type="journal article" date="2019" name="Int. J. Syst. Evol. Microbiol.">
        <title>The Global Catalogue of Microorganisms (GCM) 10K type strain sequencing project: providing services to taxonomists for standard genome sequencing and annotation.</title>
        <authorList>
            <consortium name="The Broad Institute Genomics Platform"/>
            <consortium name="The Broad Institute Genome Sequencing Center for Infectious Disease"/>
            <person name="Wu L."/>
            <person name="Ma J."/>
        </authorList>
    </citation>
    <scope>NUCLEOTIDE SEQUENCE [LARGE SCALE GENOMIC DNA]</scope>
    <source>
        <strain evidence="7">CGMCC 1.7656</strain>
    </source>
</reference>
<keyword evidence="1" id="KW-0732">Signal</keyword>
<accession>A0ABQ2NLQ9</accession>
<comment type="caution">
    <text evidence="6">The sequence shown here is derived from an EMBL/GenBank/DDBJ whole genome shotgun (WGS) entry which is preliminary data.</text>
</comment>
<dbReference type="Pfam" id="PF19081">
    <property type="entry name" value="Ig_7"/>
    <property type="match status" value="1"/>
</dbReference>
<dbReference type="InterPro" id="IPR026444">
    <property type="entry name" value="Secre_tail"/>
</dbReference>
<evidence type="ECO:0000313" key="7">
    <source>
        <dbReference type="Proteomes" id="UP000620064"/>
    </source>
</evidence>
<keyword evidence="7" id="KW-1185">Reference proteome</keyword>
<feature type="domain" description="Ig-like" evidence="3">
    <location>
        <begin position="665"/>
        <end position="738"/>
    </location>
</feature>
<dbReference type="InterPro" id="IPR045474">
    <property type="entry name" value="GEVED"/>
</dbReference>
<protein>
    <recommendedName>
        <fullName evidence="8">Por secretion system C-terminal sorting domain-containing protein</fullName>
    </recommendedName>
</protein>
<evidence type="ECO:0000256" key="2">
    <source>
        <dbReference type="SAM" id="MobiDB-lite"/>
    </source>
</evidence>
<feature type="domain" description="Glycine-rich" evidence="5">
    <location>
        <begin position="15"/>
        <end position="232"/>
    </location>
</feature>
<dbReference type="Pfam" id="PF20009">
    <property type="entry name" value="GEVED"/>
    <property type="match status" value="2"/>
</dbReference>
<evidence type="ECO:0008006" key="8">
    <source>
        <dbReference type="Google" id="ProtNLM"/>
    </source>
</evidence>
<evidence type="ECO:0000259" key="4">
    <source>
        <dbReference type="Pfam" id="PF20009"/>
    </source>
</evidence>
<evidence type="ECO:0000259" key="5">
    <source>
        <dbReference type="Pfam" id="PF21722"/>
    </source>
</evidence>
<evidence type="ECO:0000259" key="3">
    <source>
        <dbReference type="Pfam" id="PF19081"/>
    </source>
</evidence>